<dbReference type="EMBL" id="JBHMDG010000027">
    <property type="protein sequence ID" value="MFB9315011.1"/>
    <property type="molecule type" value="Genomic_DNA"/>
</dbReference>
<comment type="subcellular location">
    <subcellularLocation>
        <location evidence="1 10">Cell membrane</location>
        <topology evidence="1 10">Multi-pass membrane protein</topology>
    </subcellularLocation>
</comment>
<proteinExistence type="inferred from homology"/>
<evidence type="ECO:0000313" key="11">
    <source>
        <dbReference type="EMBL" id="MFB9315011.1"/>
    </source>
</evidence>
<feature type="transmembrane region" description="Helical" evidence="10">
    <location>
        <begin position="138"/>
        <end position="158"/>
    </location>
</feature>
<dbReference type="PANTHER" id="PTHR28259">
    <property type="entry name" value="FLUORIDE EXPORT PROTEIN 1-RELATED"/>
    <property type="match status" value="1"/>
</dbReference>
<organism evidence="11 12">
    <name type="scientific">Nocardioides plantarum</name>
    <dbReference type="NCBI Taxonomy" id="29299"/>
    <lineage>
        <taxon>Bacteria</taxon>
        <taxon>Bacillati</taxon>
        <taxon>Actinomycetota</taxon>
        <taxon>Actinomycetes</taxon>
        <taxon>Propionibacteriales</taxon>
        <taxon>Nocardioidaceae</taxon>
        <taxon>Nocardioides</taxon>
    </lineage>
</organism>
<evidence type="ECO:0000256" key="1">
    <source>
        <dbReference type="ARBA" id="ARBA00004651"/>
    </source>
</evidence>
<feature type="binding site" evidence="10">
    <location>
        <position position="111"/>
    </location>
    <ligand>
        <name>Na(+)</name>
        <dbReference type="ChEBI" id="CHEBI:29101"/>
        <note>structural</note>
    </ligand>
</feature>
<evidence type="ECO:0000256" key="7">
    <source>
        <dbReference type="ARBA" id="ARBA00035120"/>
    </source>
</evidence>
<comment type="similarity">
    <text evidence="7 10">Belongs to the fluoride channel Fluc/FEX (TC 1.A.43) family.</text>
</comment>
<feature type="transmembrane region" description="Helical" evidence="10">
    <location>
        <begin position="66"/>
        <end position="89"/>
    </location>
</feature>
<gene>
    <name evidence="10" type="primary">fluC</name>
    <name evidence="10" type="synonym">crcB</name>
    <name evidence="11" type="ORF">ACFFRI_18275</name>
</gene>
<keyword evidence="10" id="KW-0406">Ion transport</keyword>
<dbReference type="InterPro" id="IPR003691">
    <property type="entry name" value="FluC"/>
</dbReference>
<comment type="catalytic activity">
    <reaction evidence="8">
        <text>fluoride(in) = fluoride(out)</text>
        <dbReference type="Rhea" id="RHEA:76159"/>
        <dbReference type="ChEBI" id="CHEBI:17051"/>
    </reaction>
    <physiologicalReaction direction="left-to-right" evidence="8">
        <dbReference type="Rhea" id="RHEA:76160"/>
    </physiologicalReaction>
</comment>
<feature type="transmembrane region" description="Helical" evidence="10">
    <location>
        <begin position="101"/>
        <end position="118"/>
    </location>
</feature>
<keyword evidence="4 10" id="KW-1133">Transmembrane helix</keyword>
<accession>A0ABV5KE60</accession>
<keyword evidence="12" id="KW-1185">Reference proteome</keyword>
<evidence type="ECO:0000313" key="12">
    <source>
        <dbReference type="Proteomes" id="UP001589750"/>
    </source>
</evidence>
<evidence type="ECO:0000256" key="3">
    <source>
        <dbReference type="ARBA" id="ARBA00022692"/>
    </source>
</evidence>
<dbReference type="RefSeq" id="WP_211350978.1">
    <property type="nucleotide sequence ID" value="NZ_JBHMDG010000027.1"/>
</dbReference>
<protein>
    <recommendedName>
        <fullName evidence="10">Fluoride-specific ion channel FluC</fullName>
    </recommendedName>
</protein>
<keyword evidence="3 10" id="KW-0812">Transmembrane</keyword>
<keyword evidence="5 10" id="KW-0472">Membrane</keyword>
<reference evidence="11 12" key="1">
    <citation type="submission" date="2024-09" db="EMBL/GenBank/DDBJ databases">
        <authorList>
            <person name="Sun Q."/>
            <person name="Mori K."/>
        </authorList>
    </citation>
    <scope>NUCLEOTIDE SEQUENCE [LARGE SCALE GENOMIC DNA]</scope>
    <source>
        <strain evidence="11 12">JCM 9626</strain>
    </source>
</reference>
<keyword evidence="2 10" id="KW-1003">Cell membrane</keyword>
<keyword evidence="10" id="KW-0479">Metal-binding</keyword>
<keyword evidence="10" id="KW-0915">Sodium</keyword>
<evidence type="ECO:0000256" key="6">
    <source>
        <dbReference type="ARBA" id="ARBA00023303"/>
    </source>
</evidence>
<keyword evidence="10" id="KW-0813">Transport</keyword>
<comment type="caution">
    <text evidence="11">The sequence shown here is derived from an EMBL/GenBank/DDBJ whole genome shotgun (WGS) entry which is preliminary data.</text>
</comment>
<evidence type="ECO:0000256" key="9">
    <source>
        <dbReference type="ARBA" id="ARBA00049940"/>
    </source>
</evidence>
<evidence type="ECO:0000256" key="2">
    <source>
        <dbReference type="ARBA" id="ARBA00022475"/>
    </source>
</evidence>
<evidence type="ECO:0000256" key="8">
    <source>
        <dbReference type="ARBA" id="ARBA00035585"/>
    </source>
</evidence>
<keyword evidence="6 10" id="KW-0407">Ion channel</keyword>
<evidence type="ECO:0000256" key="10">
    <source>
        <dbReference type="HAMAP-Rule" id="MF_00454"/>
    </source>
</evidence>
<dbReference type="PANTHER" id="PTHR28259:SF1">
    <property type="entry name" value="FLUORIDE EXPORT PROTEIN 1-RELATED"/>
    <property type="match status" value="1"/>
</dbReference>
<sequence>MAVDRLVNLPMDPDTATDTVANGPHRWLSFLRSRWDVLLAISAGGALGSLARWGVGALVPWTGSTFPWATFIENISGGFALGALMVFVLDVWPPRRYLRPFLGVGVLGGYTTFSAYMLETRHLLAEGQLVTAFTYLGGSLLVGLCAVWLGIASARMVAFGWPRRRRRRHPEQSTIEPTDYQVRNS</sequence>
<dbReference type="Proteomes" id="UP001589750">
    <property type="component" value="Unassembled WGS sequence"/>
</dbReference>
<comment type="activity regulation">
    <text evidence="10">Na(+) is not transported, but it plays an essential structural role and its presence is essential for fluoride channel function.</text>
</comment>
<evidence type="ECO:0000256" key="4">
    <source>
        <dbReference type="ARBA" id="ARBA00022989"/>
    </source>
</evidence>
<comment type="function">
    <text evidence="9 10">Fluoride-specific ion channel. Important for reducing fluoride concentration in the cell, thus reducing its toxicity.</text>
</comment>
<feature type="transmembrane region" description="Helical" evidence="10">
    <location>
        <begin position="35"/>
        <end position="54"/>
    </location>
</feature>
<name>A0ABV5KE60_9ACTN</name>
<dbReference type="Pfam" id="PF02537">
    <property type="entry name" value="CRCB"/>
    <property type="match status" value="1"/>
</dbReference>
<dbReference type="HAMAP" id="MF_00454">
    <property type="entry name" value="FluC"/>
    <property type="match status" value="1"/>
</dbReference>
<feature type="binding site" evidence="10">
    <location>
        <position position="108"/>
    </location>
    <ligand>
        <name>Na(+)</name>
        <dbReference type="ChEBI" id="CHEBI:29101"/>
        <note>structural</note>
    </ligand>
</feature>
<evidence type="ECO:0000256" key="5">
    <source>
        <dbReference type="ARBA" id="ARBA00023136"/>
    </source>
</evidence>